<evidence type="ECO:0000256" key="5">
    <source>
        <dbReference type="ARBA" id="ARBA00022737"/>
    </source>
</evidence>
<feature type="transmembrane region" description="Helical" evidence="9">
    <location>
        <begin position="12"/>
        <end position="31"/>
    </location>
</feature>
<keyword evidence="11" id="KW-0723">Serine/threonine-protein kinase</keyword>
<evidence type="ECO:0000256" key="6">
    <source>
        <dbReference type="ARBA" id="ARBA00022989"/>
    </source>
</evidence>
<organism evidence="11 12">
    <name type="scientific">Helianthus annuus</name>
    <name type="common">Common sunflower</name>
    <dbReference type="NCBI Taxonomy" id="4232"/>
    <lineage>
        <taxon>Eukaryota</taxon>
        <taxon>Viridiplantae</taxon>
        <taxon>Streptophyta</taxon>
        <taxon>Embryophyta</taxon>
        <taxon>Tracheophyta</taxon>
        <taxon>Spermatophyta</taxon>
        <taxon>Magnoliopsida</taxon>
        <taxon>eudicotyledons</taxon>
        <taxon>Gunneridae</taxon>
        <taxon>Pentapetalae</taxon>
        <taxon>asterids</taxon>
        <taxon>campanulids</taxon>
        <taxon>Asterales</taxon>
        <taxon>Asteraceae</taxon>
        <taxon>Asteroideae</taxon>
        <taxon>Heliantheae alliance</taxon>
        <taxon>Heliantheae</taxon>
        <taxon>Helianthus</taxon>
    </lineage>
</organism>
<dbReference type="Pfam" id="PF08263">
    <property type="entry name" value="LRRNT_2"/>
    <property type="match status" value="1"/>
</dbReference>
<keyword evidence="7 9" id="KW-0472">Membrane</keyword>
<keyword evidence="6 9" id="KW-1133">Transmembrane helix</keyword>
<dbReference type="GO" id="GO:0016020">
    <property type="term" value="C:membrane"/>
    <property type="evidence" value="ECO:0007669"/>
    <property type="project" value="UniProtKB-SubCell"/>
</dbReference>
<dbReference type="InterPro" id="IPR013210">
    <property type="entry name" value="LRR_N_plant-typ"/>
</dbReference>
<gene>
    <name evidence="11" type="ORF">HanXRQr2_Chr01g0034171</name>
</gene>
<evidence type="ECO:0000256" key="9">
    <source>
        <dbReference type="SAM" id="Phobius"/>
    </source>
</evidence>
<evidence type="ECO:0000256" key="4">
    <source>
        <dbReference type="ARBA" id="ARBA00022729"/>
    </source>
</evidence>
<protein>
    <submittedName>
        <fullName evidence="11">Non-specific serine/threonine protein kinase</fullName>
        <ecNumber evidence="11">2.7.11.1</ecNumber>
    </submittedName>
</protein>
<evidence type="ECO:0000313" key="12">
    <source>
        <dbReference type="Proteomes" id="UP000215914"/>
    </source>
</evidence>
<reference evidence="11" key="1">
    <citation type="journal article" date="2017" name="Nature">
        <title>The sunflower genome provides insights into oil metabolism, flowering and Asterid evolution.</title>
        <authorList>
            <person name="Badouin H."/>
            <person name="Gouzy J."/>
            <person name="Grassa C.J."/>
            <person name="Murat F."/>
            <person name="Staton S.E."/>
            <person name="Cottret L."/>
            <person name="Lelandais-Briere C."/>
            <person name="Owens G.L."/>
            <person name="Carrere S."/>
            <person name="Mayjonade B."/>
            <person name="Legrand L."/>
            <person name="Gill N."/>
            <person name="Kane N.C."/>
            <person name="Bowers J.E."/>
            <person name="Hubner S."/>
            <person name="Bellec A."/>
            <person name="Berard A."/>
            <person name="Berges H."/>
            <person name="Blanchet N."/>
            <person name="Boniface M.C."/>
            <person name="Brunel D."/>
            <person name="Catrice O."/>
            <person name="Chaidir N."/>
            <person name="Claudel C."/>
            <person name="Donnadieu C."/>
            <person name="Faraut T."/>
            <person name="Fievet G."/>
            <person name="Helmstetter N."/>
            <person name="King M."/>
            <person name="Knapp S.J."/>
            <person name="Lai Z."/>
            <person name="Le Paslier M.C."/>
            <person name="Lippi Y."/>
            <person name="Lorenzon L."/>
            <person name="Mandel J.R."/>
            <person name="Marage G."/>
            <person name="Marchand G."/>
            <person name="Marquand E."/>
            <person name="Bret-Mestries E."/>
            <person name="Morien E."/>
            <person name="Nambeesan S."/>
            <person name="Nguyen T."/>
            <person name="Pegot-Espagnet P."/>
            <person name="Pouilly N."/>
            <person name="Raftis F."/>
            <person name="Sallet E."/>
            <person name="Schiex T."/>
            <person name="Thomas J."/>
            <person name="Vandecasteele C."/>
            <person name="Vares D."/>
            <person name="Vear F."/>
            <person name="Vautrin S."/>
            <person name="Crespi M."/>
            <person name="Mangin B."/>
            <person name="Burke J.M."/>
            <person name="Salse J."/>
            <person name="Munos S."/>
            <person name="Vincourt P."/>
            <person name="Rieseberg L.H."/>
            <person name="Langlade N.B."/>
        </authorList>
    </citation>
    <scope>NUCLEOTIDE SEQUENCE</scope>
    <source>
        <tissue evidence="11">Leaves</tissue>
    </source>
</reference>
<name>A0A9K3JWN0_HELAN</name>
<dbReference type="Gramene" id="mRNA:HanXRQr2_Chr01g0034171">
    <property type="protein sequence ID" value="CDS:HanXRQr2_Chr01g0034171.1"/>
    <property type="gene ID" value="HanXRQr2_Chr01g0034171"/>
</dbReference>
<keyword evidence="5" id="KW-0677">Repeat</keyword>
<dbReference type="GO" id="GO:0004674">
    <property type="term" value="F:protein serine/threonine kinase activity"/>
    <property type="evidence" value="ECO:0007669"/>
    <property type="project" value="UniProtKB-KW"/>
</dbReference>
<accession>A0A9K3JWN0</accession>
<comment type="caution">
    <text evidence="11">The sequence shown here is derived from an EMBL/GenBank/DDBJ whole genome shotgun (WGS) entry which is preliminary data.</text>
</comment>
<comment type="subcellular location">
    <subcellularLocation>
        <location evidence="1">Membrane</location>
        <topology evidence="1">Single-pass type I membrane protein</topology>
    </subcellularLocation>
</comment>
<keyword evidence="11" id="KW-0418">Kinase</keyword>
<keyword evidence="12" id="KW-1185">Reference proteome</keyword>
<dbReference type="PANTHER" id="PTHR48063">
    <property type="entry name" value="LRR RECEPTOR-LIKE KINASE"/>
    <property type="match status" value="1"/>
</dbReference>
<dbReference type="EMBL" id="MNCJ02000316">
    <property type="protein sequence ID" value="KAF5823063.1"/>
    <property type="molecule type" value="Genomic_DNA"/>
</dbReference>
<dbReference type="EC" id="2.7.11.1" evidence="11"/>
<keyword evidence="2" id="KW-0433">Leucine-rich repeat</keyword>
<keyword evidence="3 9" id="KW-0812">Transmembrane</keyword>
<proteinExistence type="predicted"/>
<keyword evidence="8" id="KW-0325">Glycoprotein</keyword>
<dbReference type="Proteomes" id="UP000215914">
    <property type="component" value="Unassembled WGS sequence"/>
</dbReference>
<dbReference type="Gene3D" id="3.80.10.10">
    <property type="entry name" value="Ribonuclease Inhibitor"/>
    <property type="match status" value="1"/>
</dbReference>
<evidence type="ECO:0000256" key="1">
    <source>
        <dbReference type="ARBA" id="ARBA00004479"/>
    </source>
</evidence>
<sequence length="107" mass="12001">MGNIRRPFRLFISISLLIYFICCISLVSGIIRIEASETRCIESERKALLLLKKGFVDDYGLLSSWSSHSSSQECCLWPGVGCSNRTGHVVMLDLHGYWSDGIDAELD</sequence>
<feature type="domain" description="Leucine-rich repeat-containing N-terminal plant-type" evidence="10">
    <location>
        <begin position="42"/>
        <end position="83"/>
    </location>
</feature>
<evidence type="ECO:0000313" key="11">
    <source>
        <dbReference type="EMBL" id="KAF5823063.1"/>
    </source>
</evidence>
<dbReference type="InterPro" id="IPR046956">
    <property type="entry name" value="RLP23-like"/>
</dbReference>
<dbReference type="PANTHER" id="PTHR48063:SF101">
    <property type="entry name" value="LRR RECEPTOR-LIKE SERINE_THREONINE-PROTEIN KINASE FLS2"/>
    <property type="match status" value="1"/>
</dbReference>
<evidence type="ECO:0000259" key="10">
    <source>
        <dbReference type="Pfam" id="PF08263"/>
    </source>
</evidence>
<dbReference type="InterPro" id="IPR032675">
    <property type="entry name" value="LRR_dom_sf"/>
</dbReference>
<evidence type="ECO:0000256" key="3">
    <source>
        <dbReference type="ARBA" id="ARBA00022692"/>
    </source>
</evidence>
<evidence type="ECO:0000256" key="7">
    <source>
        <dbReference type="ARBA" id="ARBA00023136"/>
    </source>
</evidence>
<reference evidence="11" key="2">
    <citation type="submission" date="2020-06" db="EMBL/GenBank/DDBJ databases">
        <title>Helianthus annuus Genome sequencing and assembly Release 2.</title>
        <authorList>
            <person name="Gouzy J."/>
            <person name="Langlade N."/>
            <person name="Munos S."/>
        </authorList>
    </citation>
    <scope>NUCLEOTIDE SEQUENCE</scope>
    <source>
        <tissue evidence="11">Leaves</tissue>
    </source>
</reference>
<keyword evidence="11" id="KW-0808">Transferase</keyword>
<keyword evidence="4" id="KW-0732">Signal</keyword>
<evidence type="ECO:0000256" key="2">
    <source>
        <dbReference type="ARBA" id="ARBA00022614"/>
    </source>
</evidence>
<evidence type="ECO:0000256" key="8">
    <source>
        <dbReference type="ARBA" id="ARBA00023180"/>
    </source>
</evidence>
<dbReference type="AlphaFoldDB" id="A0A9K3JWN0"/>